<dbReference type="InterPro" id="IPR012944">
    <property type="entry name" value="SusD_RagB_dom"/>
</dbReference>
<dbReference type="Gene3D" id="1.25.40.390">
    <property type="match status" value="1"/>
</dbReference>
<dbReference type="GO" id="GO:0009279">
    <property type="term" value="C:cell outer membrane"/>
    <property type="evidence" value="ECO:0007669"/>
    <property type="project" value="UniProtKB-SubCell"/>
</dbReference>
<keyword evidence="9" id="KW-1185">Reference proteome</keyword>
<feature type="domain" description="SusD-like N-terminal" evidence="7">
    <location>
        <begin position="30"/>
        <end position="238"/>
    </location>
</feature>
<feature type="domain" description="RagB/SusD" evidence="6">
    <location>
        <begin position="352"/>
        <end position="459"/>
    </location>
</feature>
<dbReference type="Proteomes" id="UP000292855">
    <property type="component" value="Unassembled WGS sequence"/>
</dbReference>
<evidence type="ECO:0000313" key="9">
    <source>
        <dbReference type="Proteomes" id="UP000292855"/>
    </source>
</evidence>
<dbReference type="InterPro" id="IPR033985">
    <property type="entry name" value="SusD-like_N"/>
</dbReference>
<evidence type="ECO:0000256" key="3">
    <source>
        <dbReference type="ARBA" id="ARBA00022729"/>
    </source>
</evidence>
<dbReference type="OrthoDB" id="653598at2"/>
<reference evidence="8 9" key="1">
    <citation type="submission" date="2019-02" db="EMBL/GenBank/DDBJ databases">
        <authorList>
            <person name="Li Y."/>
        </authorList>
    </citation>
    <scope>NUCLEOTIDE SEQUENCE [LARGE SCALE GENOMIC DNA]</scope>
    <source>
        <strain evidence="8 9">30C10-4-7</strain>
    </source>
</reference>
<evidence type="ECO:0000259" key="7">
    <source>
        <dbReference type="Pfam" id="PF14322"/>
    </source>
</evidence>
<evidence type="ECO:0000256" key="1">
    <source>
        <dbReference type="ARBA" id="ARBA00004442"/>
    </source>
</evidence>
<keyword evidence="4" id="KW-0472">Membrane</keyword>
<organism evidence="8 9">
    <name type="scientific">Sphingobacterium corticibacterium</name>
    <dbReference type="NCBI Taxonomy" id="2484746"/>
    <lineage>
        <taxon>Bacteria</taxon>
        <taxon>Pseudomonadati</taxon>
        <taxon>Bacteroidota</taxon>
        <taxon>Sphingobacteriia</taxon>
        <taxon>Sphingobacteriales</taxon>
        <taxon>Sphingobacteriaceae</taxon>
        <taxon>Sphingobacterium</taxon>
    </lineage>
</organism>
<dbReference type="AlphaFoldDB" id="A0A4Q6XYS7"/>
<keyword evidence="5" id="KW-0998">Cell outer membrane</keyword>
<dbReference type="InterPro" id="IPR011990">
    <property type="entry name" value="TPR-like_helical_dom_sf"/>
</dbReference>
<dbReference type="SUPFAM" id="SSF48452">
    <property type="entry name" value="TPR-like"/>
    <property type="match status" value="1"/>
</dbReference>
<evidence type="ECO:0000256" key="4">
    <source>
        <dbReference type="ARBA" id="ARBA00023136"/>
    </source>
</evidence>
<dbReference type="EMBL" id="SGIT01000001">
    <property type="protein sequence ID" value="RZF62534.1"/>
    <property type="molecule type" value="Genomic_DNA"/>
</dbReference>
<comment type="similarity">
    <text evidence="2">Belongs to the SusD family.</text>
</comment>
<evidence type="ECO:0000313" key="8">
    <source>
        <dbReference type="EMBL" id="RZF62534.1"/>
    </source>
</evidence>
<dbReference type="Pfam" id="PF07980">
    <property type="entry name" value="SusD_RagB"/>
    <property type="match status" value="1"/>
</dbReference>
<name>A0A4Q6XYS7_9SPHI</name>
<protein>
    <submittedName>
        <fullName evidence="8">RagB/SusD family nutrient uptake outer membrane protein</fullName>
    </submittedName>
</protein>
<evidence type="ECO:0000256" key="5">
    <source>
        <dbReference type="ARBA" id="ARBA00023237"/>
    </source>
</evidence>
<comment type="caution">
    <text evidence="8">The sequence shown here is derived from an EMBL/GenBank/DDBJ whole genome shotgun (WGS) entry which is preliminary data.</text>
</comment>
<dbReference type="Pfam" id="PF14322">
    <property type="entry name" value="SusD-like_3"/>
    <property type="match status" value="1"/>
</dbReference>
<sequence length="471" mass="54488">MRNCILMRKSTPSCLWLILFISLNMSCGKNFLEVKSDRSFTTPSKISDFQALMDNMILMNYGAPNEMLLIGGEEFYITSEIWMGFPAAYNGLPQKNAYLWAEDIYEREKGVDWNKAYERILYCNLVLDGLSNMSPEQQEQSEFDEVKGIAHFHRAWNYYVLAQAFCKPYEESSSVFDLGLPLRIEPDVTLTLPRSSLRDLYGLIIQDLEESKELLSSRPLVKLRPSKGAALAMLSKVMMTMGRYEEARSYGYLSLEEQDSLVDFNTLDAEEIFPFSFDHGESNPEIIFYTITNFISIMDDRRMHINDELLHLYAEDDLRPALYFMEGSAGNLHFKDINAATWAYFCGLSTPEVILLVAEAEVRLNNIQTGLNLIDKLLAHRYKEGNIPIYTENLVKKAILEMLFEERRRELAFRGVRWEDLRRLNKEQDFQKTLSREIDAQTHILTPNSPRYVLPIPDVVIELSGIEQNKR</sequence>
<comment type="subcellular location">
    <subcellularLocation>
        <location evidence="1">Cell outer membrane</location>
    </subcellularLocation>
</comment>
<evidence type="ECO:0000259" key="6">
    <source>
        <dbReference type="Pfam" id="PF07980"/>
    </source>
</evidence>
<accession>A0A4Q6XYS7</accession>
<gene>
    <name evidence="8" type="ORF">EWE74_06955</name>
</gene>
<keyword evidence="3" id="KW-0732">Signal</keyword>
<proteinExistence type="inferred from homology"/>
<evidence type="ECO:0000256" key="2">
    <source>
        <dbReference type="ARBA" id="ARBA00006275"/>
    </source>
</evidence>